<dbReference type="PANTHER" id="PTHR11458">
    <property type="entry name" value="DELTA-AMINOLEVULINIC ACID DEHYDRATASE"/>
    <property type="match status" value="1"/>
</dbReference>
<gene>
    <name evidence="14" type="ORF">A7A08_00414</name>
</gene>
<protein>
    <recommendedName>
        <fullName evidence="4 11">Delta-aminolevulinic acid dehydratase</fullName>
        <ecNumber evidence="3 11">4.2.1.24</ecNumber>
    </recommendedName>
</protein>
<evidence type="ECO:0000256" key="13">
    <source>
        <dbReference type="SAM" id="MobiDB-lite"/>
    </source>
</evidence>
<evidence type="ECO:0000256" key="12">
    <source>
        <dbReference type="RuleBase" id="RU004161"/>
    </source>
</evidence>
<sequence length="357" mass="39267">MPHTEDKPLSLRTERIKRTEEKQRLMSQPGFPATRLRRTRMQDWSRRLVRETHLGVDNLVWPFFVIEGEGARKAVDSMPGVERLSVDLAIQAAKEAAELGLPAIALFPYTEMGLRDEVASEACNPANLICRAVRAIKAEVPDIGIICDVALDPYTSHGHDGIIVDGEIDNDRSLEVLVRQALVQAEAGCDILAPSDMMDGRIGAMRAALEEAGYINTKLLSYAVKYASGFYGPFRDAVGSGSMLKGDKQSYQMDPANTEEAMREVALDIAEGADMVMVKPGLPYLDVLSRVKRTFGIPTFAYQTSGEYAMLSAGVEKGCIDRNTAVMETLMCYRRAGADAIFTYFAREVAERLKASA</sequence>
<evidence type="ECO:0000256" key="6">
    <source>
        <dbReference type="ARBA" id="ARBA00023239"/>
    </source>
</evidence>
<evidence type="ECO:0000256" key="7">
    <source>
        <dbReference type="ARBA" id="ARBA00023244"/>
    </source>
</evidence>
<evidence type="ECO:0000256" key="2">
    <source>
        <dbReference type="ARBA" id="ARBA00008055"/>
    </source>
</evidence>
<evidence type="ECO:0000256" key="5">
    <source>
        <dbReference type="ARBA" id="ARBA00023133"/>
    </source>
</evidence>
<dbReference type="NCBIfam" id="NF006762">
    <property type="entry name" value="PRK09283.1"/>
    <property type="match status" value="1"/>
</dbReference>
<dbReference type="Pfam" id="PF00490">
    <property type="entry name" value="ALAD"/>
    <property type="match status" value="1"/>
</dbReference>
<comment type="similarity">
    <text evidence="2 12">Belongs to the ALAD family.</text>
</comment>
<proteinExistence type="inferred from homology"/>
<dbReference type="PRINTS" id="PR00144">
    <property type="entry name" value="DALDHYDRTASE"/>
</dbReference>
<keyword evidence="10" id="KW-0479">Metal-binding</keyword>
<evidence type="ECO:0000256" key="9">
    <source>
        <dbReference type="PIRSR" id="PIRSR001415-1"/>
    </source>
</evidence>
<evidence type="ECO:0000313" key="14">
    <source>
        <dbReference type="EMBL" id="ODA68584.1"/>
    </source>
</evidence>
<dbReference type="Gene3D" id="3.20.20.70">
    <property type="entry name" value="Aldolase class I"/>
    <property type="match status" value="1"/>
</dbReference>
<dbReference type="STRING" id="1177755.A7A08_00414"/>
<feature type="compositionally biased region" description="Basic and acidic residues" evidence="13">
    <location>
        <begin position="1"/>
        <end position="24"/>
    </location>
</feature>
<dbReference type="InterPro" id="IPR030656">
    <property type="entry name" value="ALAD_AS"/>
</dbReference>
<evidence type="ECO:0000256" key="11">
    <source>
        <dbReference type="RuleBase" id="RU000515"/>
    </source>
</evidence>
<feature type="region of interest" description="Disordered" evidence="13">
    <location>
        <begin position="1"/>
        <end position="29"/>
    </location>
</feature>
<feature type="binding site" evidence="10">
    <location>
        <position position="264"/>
    </location>
    <ligand>
        <name>Mg(2+)</name>
        <dbReference type="ChEBI" id="CHEBI:18420"/>
    </ligand>
</feature>
<keyword evidence="7 11" id="KW-0627">Porphyrin biosynthesis</keyword>
<dbReference type="InterPro" id="IPR001731">
    <property type="entry name" value="ALAD"/>
</dbReference>
<dbReference type="CDD" id="cd04823">
    <property type="entry name" value="ALAD_PBGS_aspartate_rich"/>
    <property type="match status" value="1"/>
</dbReference>
<dbReference type="GO" id="GO:0008270">
    <property type="term" value="F:zinc ion binding"/>
    <property type="evidence" value="ECO:0007669"/>
    <property type="project" value="TreeGrafter"/>
</dbReference>
<feature type="active site" description="Schiff-base intermediate with substrate" evidence="9">
    <location>
        <position position="225"/>
    </location>
</feature>
<dbReference type="FunFam" id="3.20.20.70:FF:000019">
    <property type="entry name" value="Delta-aminolevulinic acid dehydratase"/>
    <property type="match status" value="1"/>
</dbReference>
<keyword evidence="10" id="KW-0460">Magnesium</keyword>
<dbReference type="OrthoDB" id="9805001at2"/>
<dbReference type="GO" id="GO:0006782">
    <property type="term" value="P:protoporphyrinogen IX biosynthetic process"/>
    <property type="evidence" value="ECO:0007669"/>
    <property type="project" value="UniProtKB-UniPathway"/>
</dbReference>
<comment type="pathway">
    <text evidence="1">Porphyrin-containing compound metabolism; protoporphyrin-IX biosynthesis; coproporphyrinogen-III from 5-aminolevulinate: step 1/4.</text>
</comment>
<dbReference type="AlphaFoldDB" id="A0A1E2S2C5"/>
<evidence type="ECO:0000256" key="8">
    <source>
        <dbReference type="ARBA" id="ARBA00047651"/>
    </source>
</evidence>
<reference evidence="14 15" key="1">
    <citation type="submission" date="2016-07" db="EMBL/GenBank/DDBJ databases">
        <title>Draft genome sequence of Methyloligella halotolerans C2T (VKM B-2706T=CCUG 61687T=DSM 25045T), a halotolerant polyhydroxybutyrate accumulating methylotroph.</title>
        <authorList>
            <person name="Vasilenko O.V."/>
            <person name="Doronina N.V."/>
            <person name="Poroshina M.N."/>
            <person name="Tarlachkov S.V."/>
            <person name="Trotsenko Y.A."/>
        </authorList>
    </citation>
    <scope>NUCLEOTIDE SEQUENCE [LARGE SCALE GENOMIC DNA]</scope>
    <source>
        <strain evidence="14 15">VKM B-2706</strain>
    </source>
</reference>
<dbReference type="GO" id="GO:0004655">
    <property type="term" value="F:porphobilinogen synthase activity"/>
    <property type="evidence" value="ECO:0007669"/>
    <property type="project" value="UniProtKB-EC"/>
</dbReference>
<dbReference type="PIRSF" id="PIRSF001415">
    <property type="entry name" value="Porphbilin_synth"/>
    <property type="match status" value="1"/>
</dbReference>
<comment type="caution">
    <text evidence="14">The sequence shown here is derived from an EMBL/GenBank/DDBJ whole genome shotgun (WGS) entry which is preliminary data.</text>
</comment>
<feature type="active site" description="Schiff-base intermediate with substrate" evidence="9">
    <location>
        <position position="279"/>
    </location>
</feature>
<comment type="catalytic activity">
    <reaction evidence="8 11">
        <text>2 5-aminolevulinate = porphobilinogen + 2 H2O + H(+)</text>
        <dbReference type="Rhea" id="RHEA:24064"/>
        <dbReference type="ChEBI" id="CHEBI:15377"/>
        <dbReference type="ChEBI" id="CHEBI:15378"/>
        <dbReference type="ChEBI" id="CHEBI:58126"/>
        <dbReference type="ChEBI" id="CHEBI:356416"/>
        <dbReference type="EC" id="4.2.1.24"/>
    </reaction>
</comment>
<dbReference type="InterPro" id="IPR013785">
    <property type="entry name" value="Aldolase_TIM"/>
</dbReference>
<evidence type="ECO:0000256" key="3">
    <source>
        <dbReference type="ARBA" id="ARBA00012053"/>
    </source>
</evidence>
<dbReference type="UniPathway" id="UPA00251">
    <property type="reaction ID" value="UER00318"/>
</dbReference>
<comment type="subunit">
    <text evidence="11">Homooctamer.</text>
</comment>
<keyword evidence="6 11" id="KW-0456">Lyase</keyword>
<dbReference type="Proteomes" id="UP000095087">
    <property type="component" value="Unassembled WGS sequence"/>
</dbReference>
<dbReference type="SUPFAM" id="SSF51569">
    <property type="entry name" value="Aldolase"/>
    <property type="match status" value="1"/>
</dbReference>
<dbReference type="EMBL" id="MASI01000001">
    <property type="protein sequence ID" value="ODA68584.1"/>
    <property type="molecule type" value="Genomic_DNA"/>
</dbReference>
<dbReference type="PATRIC" id="fig|1177755.3.peg.410"/>
<dbReference type="SMART" id="SM01004">
    <property type="entry name" value="ALAD"/>
    <property type="match status" value="1"/>
</dbReference>
<evidence type="ECO:0000256" key="10">
    <source>
        <dbReference type="PIRSR" id="PIRSR001415-5"/>
    </source>
</evidence>
<evidence type="ECO:0000256" key="4">
    <source>
        <dbReference type="ARBA" id="ARBA00020771"/>
    </source>
</evidence>
<evidence type="ECO:0000256" key="1">
    <source>
        <dbReference type="ARBA" id="ARBA00004694"/>
    </source>
</evidence>
<organism evidence="14 15">
    <name type="scientific">Methyloligella halotolerans</name>
    <dbReference type="NCBI Taxonomy" id="1177755"/>
    <lineage>
        <taxon>Bacteria</taxon>
        <taxon>Pseudomonadati</taxon>
        <taxon>Pseudomonadota</taxon>
        <taxon>Alphaproteobacteria</taxon>
        <taxon>Hyphomicrobiales</taxon>
        <taxon>Hyphomicrobiaceae</taxon>
        <taxon>Methyloligella</taxon>
    </lineage>
</organism>
<keyword evidence="15" id="KW-1185">Reference proteome</keyword>
<evidence type="ECO:0000313" key="15">
    <source>
        <dbReference type="Proteomes" id="UP000095087"/>
    </source>
</evidence>
<dbReference type="PANTHER" id="PTHR11458:SF0">
    <property type="entry name" value="DELTA-AMINOLEVULINIC ACID DEHYDRATASE"/>
    <property type="match status" value="1"/>
</dbReference>
<keyword evidence="5" id="KW-0350">Heme biosynthesis</keyword>
<name>A0A1E2S2C5_9HYPH</name>
<dbReference type="EC" id="4.2.1.24" evidence="3 11"/>
<dbReference type="GO" id="GO:0005829">
    <property type="term" value="C:cytosol"/>
    <property type="evidence" value="ECO:0007669"/>
    <property type="project" value="TreeGrafter"/>
</dbReference>
<dbReference type="PROSITE" id="PS00169">
    <property type="entry name" value="D_ALA_DEHYDRATASE"/>
    <property type="match status" value="1"/>
</dbReference>
<accession>A0A1E2S2C5</accession>